<organism evidence="2">
    <name type="scientific">marine sediment metagenome</name>
    <dbReference type="NCBI Taxonomy" id="412755"/>
    <lineage>
        <taxon>unclassified sequences</taxon>
        <taxon>metagenomes</taxon>
        <taxon>ecological metagenomes</taxon>
    </lineage>
</organism>
<feature type="domain" description="NADH:ubiquinone oxidoreductase-like 20kDa subunit" evidence="1">
    <location>
        <begin position="18"/>
        <end position="126"/>
    </location>
</feature>
<dbReference type="GO" id="GO:0008137">
    <property type="term" value="F:NADH dehydrogenase (ubiquinone) activity"/>
    <property type="evidence" value="ECO:0007669"/>
    <property type="project" value="TreeGrafter"/>
</dbReference>
<dbReference type="NCBIfam" id="NF005012">
    <property type="entry name" value="PRK06411.1"/>
    <property type="match status" value="1"/>
</dbReference>
<dbReference type="Gene3D" id="3.40.50.12280">
    <property type="match status" value="1"/>
</dbReference>
<dbReference type="InterPro" id="IPR006137">
    <property type="entry name" value="NADH_UbQ_OxRdtase-like_20kDa"/>
</dbReference>
<dbReference type="AlphaFoldDB" id="X1T1H3"/>
<gene>
    <name evidence="2" type="ORF">S12H4_37401</name>
</gene>
<name>X1T1H3_9ZZZZ</name>
<evidence type="ECO:0000313" key="2">
    <source>
        <dbReference type="EMBL" id="GAI99018.1"/>
    </source>
</evidence>
<dbReference type="Pfam" id="PF01058">
    <property type="entry name" value="Oxidored_q6"/>
    <property type="match status" value="1"/>
</dbReference>
<dbReference type="PANTHER" id="PTHR11995:SF14">
    <property type="entry name" value="NADH DEHYDROGENASE [UBIQUINONE] IRON-SULFUR PROTEIN 7, MITOCHONDRIAL"/>
    <property type="match status" value="1"/>
</dbReference>
<dbReference type="PANTHER" id="PTHR11995">
    <property type="entry name" value="NADH DEHYDROGENASE"/>
    <property type="match status" value="1"/>
</dbReference>
<protein>
    <recommendedName>
        <fullName evidence="1">NADH:ubiquinone oxidoreductase-like 20kDa subunit domain-containing protein</fullName>
    </recommendedName>
</protein>
<evidence type="ECO:0000259" key="1">
    <source>
        <dbReference type="Pfam" id="PF01058"/>
    </source>
</evidence>
<reference evidence="2" key="1">
    <citation type="journal article" date="2014" name="Front. Microbiol.">
        <title>High frequency of phylogenetically diverse reductive dehalogenase-homologous genes in deep subseafloor sedimentary metagenomes.</title>
        <authorList>
            <person name="Kawai M."/>
            <person name="Futagami T."/>
            <person name="Toyoda A."/>
            <person name="Takaki Y."/>
            <person name="Nishi S."/>
            <person name="Hori S."/>
            <person name="Arai W."/>
            <person name="Tsubouchi T."/>
            <person name="Morono Y."/>
            <person name="Uchiyama I."/>
            <person name="Ito T."/>
            <person name="Fujiyama A."/>
            <person name="Inagaki F."/>
            <person name="Takami H."/>
        </authorList>
    </citation>
    <scope>NUCLEOTIDE SEQUENCE</scope>
    <source>
        <strain evidence="2">Expedition CK06-06</strain>
    </source>
</reference>
<proteinExistence type="predicted"/>
<dbReference type="PROSITE" id="PS51257">
    <property type="entry name" value="PROKAR_LIPOPROTEIN"/>
    <property type="match status" value="1"/>
</dbReference>
<sequence>MPSLARSNLNILVAGLGCCKQEIFATQGALYDIQRFGVNFVSNAEDADILVIQGFYNKKGITRVLNIYDRMSSPKWIIAVGSCVLNENLFKLESKLLSQLRNKVAINMYIPGCPPRPEAFIYAILRFQAEINNNLPIR</sequence>
<dbReference type="GO" id="GO:0009060">
    <property type="term" value="P:aerobic respiration"/>
    <property type="evidence" value="ECO:0007669"/>
    <property type="project" value="TreeGrafter"/>
</dbReference>
<accession>X1T1H3</accession>
<dbReference type="EMBL" id="BARW01022402">
    <property type="protein sequence ID" value="GAI99018.1"/>
    <property type="molecule type" value="Genomic_DNA"/>
</dbReference>
<comment type="caution">
    <text evidence="2">The sequence shown here is derived from an EMBL/GenBank/DDBJ whole genome shotgun (WGS) entry which is preliminary data.</text>
</comment>
<dbReference type="SUPFAM" id="SSF56770">
    <property type="entry name" value="HydA/Nqo6-like"/>
    <property type="match status" value="1"/>
</dbReference>
<dbReference type="GO" id="GO:0015990">
    <property type="term" value="P:electron transport coupled proton transport"/>
    <property type="evidence" value="ECO:0007669"/>
    <property type="project" value="TreeGrafter"/>
</dbReference>
<dbReference type="GO" id="GO:0045271">
    <property type="term" value="C:respiratory chain complex I"/>
    <property type="evidence" value="ECO:0007669"/>
    <property type="project" value="TreeGrafter"/>
</dbReference>
<dbReference type="GO" id="GO:0051536">
    <property type="term" value="F:iron-sulfur cluster binding"/>
    <property type="evidence" value="ECO:0007669"/>
    <property type="project" value="InterPro"/>
</dbReference>